<evidence type="ECO:0000256" key="1">
    <source>
        <dbReference type="ARBA" id="ARBA00001947"/>
    </source>
</evidence>
<gene>
    <name evidence="15" type="ORF">A2938_01685</name>
</gene>
<keyword evidence="8" id="KW-0378">Hydrolase</keyword>
<evidence type="ECO:0000256" key="8">
    <source>
        <dbReference type="ARBA" id="ARBA00022801"/>
    </source>
</evidence>
<dbReference type="InterPro" id="IPR052348">
    <property type="entry name" value="Metallopeptidase_M50B"/>
</dbReference>
<keyword evidence="11" id="KW-0482">Metalloprotease</keyword>
<protein>
    <recommendedName>
        <fullName evidence="14">Peptidase M50 domain-containing protein</fullName>
    </recommendedName>
</protein>
<dbReference type="Pfam" id="PF02163">
    <property type="entry name" value="Peptidase_M50"/>
    <property type="match status" value="1"/>
</dbReference>
<evidence type="ECO:0000256" key="11">
    <source>
        <dbReference type="ARBA" id="ARBA00023049"/>
    </source>
</evidence>
<feature type="transmembrane region" description="Helical" evidence="13">
    <location>
        <begin position="51"/>
        <end position="70"/>
    </location>
</feature>
<evidence type="ECO:0000256" key="9">
    <source>
        <dbReference type="ARBA" id="ARBA00022833"/>
    </source>
</evidence>
<evidence type="ECO:0000256" key="7">
    <source>
        <dbReference type="ARBA" id="ARBA00022723"/>
    </source>
</evidence>
<dbReference type="AlphaFoldDB" id="A0A1G2NG99"/>
<dbReference type="GO" id="GO:0008237">
    <property type="term" value="F:metallopeptidase activity"/>
    <property type="evidence" value="ECO:0007669"/>
    <property type="project" value="UniProtKB-KW"/>
</dbReference>
<organism evidence="15 16">
    <name type="scientific">Candidatus Taylorbacteria bacterium RIFCSPLOWO2_01_FULL_48_100</name>
    <dbReference type="NCBI Taxonomy" id="1802322"/>
    <lineage>
        <taxon>Bacteria</taxon>
        <taxon>Candidatus Tayloriibacteriota</taxon>
    </lineage>
</organism>
<dbReference type="PANTHER" id="PTHR35864:SF1">
    <property type="entry name" value="ZINC METALLOPROTEASE YWHC-RELATED"/>
    <property type="match status" value="1"/>
</dbReference>
<proteinExistence type="inferred from homology"/>
<name>A0A1G2NG99_9BACT</name>
<reference evidence="15 16" key="1">
    <citation type="journal article" date="2016" name="Nat. Commun.">
        <title>Thousands of microbial genomes shed light on interconnected biogeochemical processes in an aquifer system.</title>
        <authorList>
            <person name="Anantharaman K."/>
            <person name="Brown C.T."/>
            <person name="Hug L.A."/>
            <person name="Sharon I."/>
            <person name="Castelle C.J."/>
            <person name="Probst A.J."/>
            <person name="Thomas B.C."/>
            <person name="Singh A."/>
            <person name="Wilkins M.J."/>
            <person name="Karaoz U."/>
            <person name="Brodie E.L."/>
            <person name="Williams K.H."/>
            <person name="Hubbard S.S."/>
            <person name="Banfield J.F."/>
        </authorList>
    </citation>
    <scope>NUCLEOTIDE SEQUENCE [LARGE SCALE GENOMIC DNA]</scope>
</reference>
<dbReference type="GO" id="GO:0006508">
    <property type="term" value="P:proteolysis"/>
    <property type="evidence" value="ECO:0007669"/>
    <property type="project" value="UniProtKB-KW"/>
</dbReference>
<evidence type="ECO:0000256" key="2">
    <source>
        <dbReference type="ARBA" id="ARBA00004651"/>
    </source>
</evidence>
<dbReference type="GO" id="GO:0005886">
    <property type="term" value="C:plasma membrane"/>
    <property type="evidence" value="ECO:0007669"/>
    <property type="project" value="UniProtKB-SubCell"/>
</dbReference>
<evidence type="ECO:0000256" key="3">
    <source>
        <dbReference type="ARBA" id="ARBA00007931"/>
    </source>
</evidence>
<keyword evidence="5" id="KW-0645">Protease</keyword>
<comment type="subcellular location">
    <subcellularLocation>
        <location evidence="2">Cell membrane</location>
        <topology evidence="2">Multi-pass membrane protein</topology>
    </subcellularLocation>
</comment>
<comment type="caution">
    <text evidence="15">The sequence shown here is derived from an EMBL/GenBank/DDBJ whole genome shotgun (WGS) entry which is preliminary data.</text>
</comment>
<feature type="domain" description="Peptidase M50" evidence="14">
    <location>
        <begin position="120"/>
        <end position="181"/>
    </location>
</feature>
<evidence type="ECO:0000259" key="14">
    <source>
        <dbReference type="Pfam" id="PF02163"/>
    </source>
</evidence>
<keyword evidence="6 13" id="KW-0812">Transmembrane</keyword>
<dbReference type="InterPro" id="IPR044537">
    <property type="entry name" value="Rip2-like"/>
</dbReference>
<feature type="transmembrane region" description="Helical" evidence="13">
    <location>
        <begin position="170"/>
        <end position="194"/>
    </location>
</feature>
<evidence type="ECO:0000313" key="15">
    <source>
        <dbReference type="EMBL" id="OHA35108.1"/>
    </source>
</evidence>
<comment type="cofactor">
    <cofactor evidence="1">
        <name>Zn(2+)</name>
        <dbReference type="ChEBI" id="CHEBI:29105"/>
    </cofactor>
</comment>
<dbReference type="InterPro" id="IPR008915">
    <property type="entry name" value="Peptidase_M50"/>
</dbReference>
<dbReference type="CDD" id="cd06158">
    <property type="entry name" value="S2P-M50_like_1"/>
    <property type="match status" value="1"/>
</dbReference>
<feature type="transmembrane region" description="Helical" evidence="13">
    <location>
        <begin position="122"/>
        <end position="142"/>
    </location>
</feature>
<evidence type="ECO:0000256" key="4">
    <source>
        <dbReference type="ARBA" id="ARBA00022475"/>
    </source>
</evidence>
<evidence type="ECO:0000256" key="6">
    <source>
        <dbReference type="ARBA" id="ARBA00022692"/>
    </source>
</evidence>
<evidence type="ECO:0000256" key="13">
    <source>
        <dbReference type="SAM" id="Phobius"/>
    </source>
</evidence>
<evidence type="ECO:0000256" key="10">
    <source>
        <dbReference type="ARBA" id="ARBA00022989"/>
    </source>
</evidence>
<keyword evidence="4" id="KW-1003">Cell membrane</keyword>
<keyword evidence="12 13" id="KW-0472">Membrane</keyword>
<sequence length="202" mass="22091">MELDIIFSILILIMSVVVHEVSHGLVANYLGDPTARLAGRLSFNPLRHLDIFGSILVPLLLIMSKAGIIFGWAKPVPVNTYNLRWKYGEALVSGAGPASNILIALVFGLLLRFFGSALPMSFVAISASVVFINILLALFNLVPIPPLDGSKLLFAFLPSGSAFAEFLERYSLFILLAFIFFLWQFLAPVVGFLFRIFTGIGA</sequence>
<comment type="similarity">
    <text evidence="3">Belongs to the peptidase M50B family.</text>
</comment>
<keyword evidence="7" id="KW-0479">Metal-binding</keyword>
<evidence type="ECO:0000313" key="16">
    <source>
        <dbReference type="Proteomes" id="UP000177797"/>
    </source>
</evidence>
<dbReference type="GO" id="GO:0046872">
    <property type="term" value="F:metal ion binding"/>
    <property type="evidence" value="ECO:0007669"/>
    <property type="project" value="UniProtKB-KW"/>
</dbReference>
<keyword evidence="10 13" id="KW-1133">Transmembrane helix</keyword>
<keyword evidence="9" id="KW-0862">Zinc</keyword>
<feature type="transmembrane region" description="Helical" evidence="13">
    <location>
        <begin position="6"/>
        <end position="30"/>
    </location>
</feature>
<dbReference type="Proteomes" id="UP000177797">
    <property type="component" value="Unassembled WGS sequence"/>
</dbReference>
<dbReference type="PANTHER" id="PTHR35864">
    <property type="entry name" value="ZINC METALLOPROTEASE MJ0611-RELATED"/>
    <property type="match status" value="1"/>
</dbReference>
<feature type="transmembrane region" description="Helical" evidence="13">
    <location>
        <begin position="90"/>
        <end position="110"/>
    </location>
</feature>
<evidence type="ECO:0000256" key="5">
    <source>
        <dbReference type="ARBA" id="ARBA00022670"/>
    </source>
</evidence>
<accession>A0A1G2NG99</accession>
<dbReference type="EMBL" id="MHSA01000001">
    <property type="protein sequence ID" value="OHA35108.1"/>
    <property type="molecule type" value="Genomic_DNA"/>
</dbReference>
<evidence type="ECO:0000256" key="12">
    <source>
        <dbReference type="ARBA" id="ARBA00023136"/>
    </source>
</evidence>